<dbReference type="InterPro" id="IPR011010">
    <property type="entry name" value="DNA_brk_join_enz"/>
</dbReference>
<evidence type="ECO:0000313" key="1">
    <source>
        <dbReference type="EMBL" id="GGF36304.1"/>
    </source>
</evidence>
<reference evidence="1" key="1">
    <citation type="journal article" date="2014" name="Int. J. Syst. Evol. Microbiol.">
        <title>Complete genome sequence of Corynebacterium casei LMG S-19264T (=DSM 44701T), isolated from a smear-ripened cheese.</title>
        <authorList>
            <consortium name="US DOE Joint Genome Institute (JGI-PGF)"/>
            <person name="Walter F."/>
            <person name="Albersmeier A."/>
            <person name="Kalinowski J."/>
            <person name="Ruckert C."/>
        </authorList>
    </citation>
    <scope>NUCLEOTIDE SEQUENCE</scope>
    <source>
        <strain evidence="1">CGMCC 1.15725</strain>
    </source>
</reference>
<proteinExistence type="predicted"/>
<sequence>MAKLKQRFALDRVVLVGDRGMLTSARIREDVRPAGFDWISCLRSGAIQELAAFLRRQAAQGAELNPLLTLQTLLGHADLATTAIYLRVVATDLSVIEASVDELYEALL</sequence>
<comment type="caution">
    <text evidence="1">The sequence shown here is derived from an EMBL/GenBank/DDBJ whole genome shotgun (WGS) entry which is preliminary data.</text>
</comment>
<dbReference type="SUPFAM" id="SSF56349">
    <property type="entry name" value="DNA breaking-rejoining enzymes"/>
    <property type="match status" value="1"/>
</dbReference>
<dbReference type="Proteomes" id="UP000646365">
    <property type="component" value="Unassembled WGS sequence"/>
</dbReference>
<dbReference type="EMBL" id="BMJQ01000014">
    <property type="protein sequence ID" value="GGF36304.1"/>
    <property type="molecule type" value="Genomic_DNA"/>
</dbReference>
<name>A0A8J3E5Y4_9PROT</name>
<accession>A0A8J3E5Y4</accession>
<reference evidence="1" key="2">
    <citation type="submission" date="2020-09" db="EMBL/GenBank/DDBJ databases">
        <authorList>
            <person name="Sun Q."/>
            <person name="Zhou Y."/>
        </authorList>
    </citation>
    <scope>NUCLEOTIDE SEQUENCE</scope>
    <source>
        <strain evidence="1">CGMCC 1.15725</strain>
    </source>
</reference>
<dbReference type="GO" id="GO:0003677">
    <property type="term" value="F:DNA binding"/>
    <property type="evidence" value="ECO:0007669"/>
    <property type="project" value="InterPro"/>
</dbReference>
<protein>
    <submittedName>
        <fullName evidence="1">Uncharacterized protein</fullName>
    </submittedName>
</protein>
<dbReference type="AlphaFoldDB" id="A0A8J3E5Y4"/>
<gene>
    <name evidence="1" type="ORF">GCM10011611_48440</name>
</gene>
<keyword evidence="2" id="KW-1185">Reference proteome</keyword>
<organism evidence="1 2">
    <name type="scientific">Aliidongia dinghuensis</name>
    <dbReference type="NCBI Taxonomy" id="1867774"/>
    <lineage>
        <taxon>Bacteria</taxon>
        <taxon>Pseudomonadati</taxon>
        <taxon>Pseudomonadota</taxon>
        <taxon>Alphaproteobacteria</taxon>
        <taxon>Rhodospirillales</taxon>
        <taxon>Dongiaceae</taxon>
        <taxon>Aliidongia</taxon>
    </lineage>
</organism>
<evidence type="ECO:0000313" key="2">
    <source>
        <dbReference type="Proteomes" id="UP000646365"/>
    </source>
</evidence>